<dbReference type="GO" id="GO:0071281">
    <property type="term" value="P:cellular response to iron ion"/>
    <property type="evidence" value="ECO:0007669"/>
    <property type="project" value="TreeGrafter"/>
</dbReference>
<dbReference type="InterPro" id="IPR050902">
    <property type="entry name" value="ABC_Transporter_SBP"/>
</dbReference>
<feature type="chain" id="PRO_5038078803" evidence="2">
    <location>
        <begin position="28"/>
        <end position="294"/>
    </location>
</feature>
<comment type="caution">
    <text evidence="4">The sequence shown here is derived from an EMBL/GenBank/DDBJ whole genome shotgun (WGS) entry which is preliminary data.</text>
</comment>
<accession>A0A931IYQ5</accession>
<keyword evidence="1 2" id="KW-0732">Signal</keyword>
<evidence type="ECO:0000259" key="3">
    <source>
        <dbReference type="PROSITE" id="PS50983"/>
    </source>
</evidence>
<dbReference type="AlphaFoldDB" id="A0A931IYQ5"/>
<dbReference type="PROSITE" id="PS50983">
    <property type="entry name" value="FE_B12_PBP"/>
    <property type="match status" value="1"/>
</dbReference>
<dbReference type="Gene3D" id="3.40.50.1980">
    <property type="entry name" value="Nitrogenase molybdenum iron protein domain"/>
    <property type="match status" value="2"/>
</dbReference>
<gene>
    <name evidence="4" type="ORF">I7X43_05330</name>
</gene>
<dbReference type="InterPro" id="IPR054828">
    <property type="entry name" value="Vit_B12_bind_prot"/>
</dbReference>
<dbReference type="PANTHER" id="PTHR30535:SF34">
    <property type="entry name" value="MOLYBDATE-BINDING PROTEIN MOLA"/>
    <property type="match status" value="1"/>
</dbReference>
<feature type="signal peptide" evidence="2">
    <location>
        <begin position="1"/>
        <end position="27"/>
    </location>
</feature>
<evidence type="ECO:0000256" key="2">
    <source>
        <dbReference type="SAM" id="SignalP"/>
    </source>
</evidence>
<organism evidence="4 5">
    <name type="scientific">Inhella gelatinilytica</name>
    <dbReference type="NCBI Taxonomy" id="2795030"/>
    <lineage>
        <taxon>Bacteria</taxon>
        <taxon>Pseudomonadati</taxon>
        <taxon>Pseudomonadota</taxon>
        <taxon>Betaproteobacteria</taxon>
        <taxon>Burkholderiales</taxon>
        <taxon>Sphaerotilaceae</taxon>
        <taxon>Inhella</taxon>
    </lineage>
</organism>
<feature type="domain" description="Fe/B12 periplasmic-binding" evidence="3">
    <location>
        <begin position="48"/>
        <end position="294"/>
    </location>
</feature>
<dbReference type="Proteomes" id="UP000620139">
    <property type="component" value="Unassembled WGS sequence"/>
</dbReference>
<name>A0A931IYQ5_9BURK</name>
<sequence>MRRAQSLSWLRLLSLAGVLLLAKLATAAPLELHDDSGRTLRLKQPAQRIVSLLPSLTEAVGALGATDRLVGVDRYSNWPAAVTRLPQLGGLDDVQIETLVALKPDVVLASVAARSLDRLEALGIPVLRLRSESHADVRRSLGLVAQLVGQPEGAERLWARVQQQVAAARARVPAHLRGQSVYFEIGGGPYAAGASSFIGETLAQLGLPNAVPTHLGPFPKLNPEFIVQARPALILGTAKEQAALKKRPGWAAIPAVKNGRLCGFESVPYEILVRPSPRLGDAAGLLADCLAKLP</sequence>
<evidence type="ECO:0000313" key="5">
    <source>
        <dbReference type="Proteomes" id="UP000620139"/>
    </source>
</evidence>
<dbReference type="PANTHER" id="PTHR30535">
    <property type="entry name" value="VITAMIN B12-BINDING PROTEIN"/>
    <property type="match status" value="1"/>
</dbReference>
<evidence type="ECO:0000313" key="4">
    <source>
        <dbReference type="EMBL" id="MBH9552271.1"/>
    </source>
</evidence>
<protein>
    <submittedName>
        <fullName evidence="4">ABC transporter substrate-binding protein</fullName>
    </submittedName>
</protein>
<dbReference type="RefSeq" id="WP_198099896.1">
    <property type="nucleotide sequence ID" value="NZ_JAEDAL010000002.1"/>
</dbReference>
<proteinExistence type="predicted"/>
<reference evidence="4" key="1">
    <citation type="submission" date="2020-12" db="EMBL/GenBank/DDBJ databases">
        <title>The genome sequence of Inhella sp. 4Y17.</title>
        <authorList>
            <person name="Liu Y."/>
        </authorList>
    </citation>
    <scope>NUCLEOTIDE SEQUENCE</scope>
    <source>
        <strain evidence="4">4Y10</strain>
    </source>
</reference>
<dbReference type="EMBL" id="JAEDAL010000002">
    <property type="protein sequence ID" value="MBH9552271.1"/>
    <property type="molecule type" value="Genomic_DNA"/>
</dbReference>
<dbReference type="NCBIfam" id="NF038402">
    <property type="entry name" value="TroA_like"/>
    <property type="match status" value="1"/>
</dbReference>
<dbReference type="InterPro" id="IPR002491">
    <property type="entry name" value="ABC_transptr_periplasmic_BD"/>
</dbReference>
<dbReference type="Pfam" id="PF01497">
    <property type="entry name" value="Peripla_BP_2"/>
    <property type="match status" value="1"/>
</dbReference>
<keyword evidence="5" id="KW-1185">Reference proteome</keyword>
<evidence type="ECO:0000256" key="1">
    <source>
        <dbReference type="ARBA" id="ARBA00022729"/>
    </source>
</evidence>
<dbReference type="SUPFAM" id="SSF53807">
    <property type="entry name" value="Helical backbone' metal receptor"/>
    <property type="match status" value="1"/>
</dbReference>